<reference evidence="1 2" key="1">
    <citation type="submission" date="2018-08" db="EMBL/GenBank/DDBJ databases">
        <title>Recombination of ecologically and evolutionarily significant loci maintains genetic cohesion in the Pseudomonas syringae species complex.</title>
        <authorList>
            <person name="Dillon M."/>
            <person name="Thakur S."/>
            <person name="Almeida R.N.D."/>
            <person name="Weir B.S."/>
            <person name="Guttman D.S."/>
        </authorList>
    </citation>
    <scope>NUCLEOTIDE SEQUENCE [LARGE SCALE GENOMIC DNA]</scope>
    <source>
        <strain evidence="1 2">88_10</strain>
    </source>
</reference>
<accession>A0A3M2VG47</accession>
<dbReference type="AlphaFoldDB" id="A0A3M2VG47"/>
<organism evidence="1 2">
    <name type="scientific">Pseudomonas syringae pv. maculicola</name>
    <dbReference type="NCBI Taxonomy" id="59511"/>
    <lineage>
        <taxon>Bacteria</taxon>
        <taxon>Pseudomonadati</taxon>
        <taxon>Pseudomonadota</taxon>
        <taxon>Gammaproteobacteria</taxon>
        <taxon>Pseudomonadales</taxon>
        <taxon>Pseudomonadaceae</taxon>
        <taxon>Pseudomonas</taxon>
    </lineage>
</organism>
<dbReference type="EMBL" id="RBNL01004159">
    <property type="protein sequence ID" value="RML38249.1"/>
    <property type="molecule type" value="Genomic_DNA"/>
</dbReference>
<evidence type="ECO:0000313" key="1">
    <source>
        <dbReference type="EMBL" id="RML38249.1"/>
    </source>
</evidence>
<evidence type="ECO:0000313" key="2">
    <source>
        <dbReference type="Proteomes" id="UP000282378"/>
    </source>
</evidence>
<comment type="caution">
    <text evidence="1">The sequence shown here is derived from an EMBL/GenBank/DDBJ whole genome shotgun (WGS) entry which is preliminary data.</text>
</comment>
<gene>
    <name evidence="1" type="ORF">APX70_05525</name>
</gene>
<protein>
    <submittedName>
        <fullName evidence="1">Uncharacterized protein</fullName>
    </submittedName>
</protein>
<name>A0A3M2VG47_PSEYM</name>
<dbReference type="Proteomes" id="UP000282378">
    <property type="component" value="Unassembled WGS sequence"/>
</dbReference>
<proteinExistence type="predicted"/>
<sequence>MRPLLFRKAGGVVKVNLVQETSMINFHEHYMFGLGKFKVRTQQASCAQLFFQGYNFLLRSNFTVE</sequence>